<sequence length="314" mass="35105">MSRWKILLSKCRTYPNLIFSSRVNDGICDCCDGSDEYDGKVKCPNTCWEAGKVARDKLKRKIATYQEGVTLRKQEVEQTKLASAKDEAELLKLKEEESILKGIVKQLKERKEQIEKAEEKEEKDKKEAEKKGNSGTFKADEEDKGLGSSLMVKIMLWQPLPIMAIPSKLTHQPNIVTLYLLDKPQQPPEHGRLKDNLGGKWDKRMCFCCNEKLAPGHPCKANTFSQLELAVGNDPVDASEEGNMEDAKQGNDSQKEAEISFHTILWKTSAGTMKVQGTFKGRKVFIAAPLVEELSLGMEAVSIFVVQIGNGEAI</sequence>
<evidence type="ECO:0000313" key="2">
    <source>
        <dbReference type="Proteomes" id="UP000828941"/>
    </source>
</evidence>
<dbReference type="Proteomes" id="UP000828941">
    <property type="component" value="Chromosome 5"/>
</dbReference>
<proteinExistence type="predicted"/>
<protein>
    <submittedName>
        <fullName evidence="1">Uncharacterized protein</fullName>
    </submittedName>
</protein>
<name>A0ACB9P351_BAUVA</name>
<reference evidence="1 2" key="1">
    <citation type="journal article" date="2022" name="DNA Res.">
        <title>Chromosomal-level genome assembly of the orchid tree Bauhinia variegata (Leguminosae; Cercidoideae) supports the allotetraploid origin hypothesis of Bauhinia.</title>
        <authorList>
            <person name="Zhong Y."/>
            <person name="Chen Y."/>
            <person name="Zheng D."/>
            <person name="Pang J."/>
            <person name="Liu Y."/>
            <person name="Luo S."/>
            <person name="Meng S."/>
            <person name="Qian L."/>
            <person name="Wei D."/>
            <person name="Dai S."/>
            <person name="Zhou R."/>
        </authorList>
    </citation>
    <scope>NUCLEOTIDE SEQUENCE [LARGE SCALE GENOMIC DNA]</scope>
    <source>
        <strain evidence="1">BV-YZ2020</strain>
    </source>
</reference>
<keyword evidence="2" id="KW-1185">Reference proteome</keyword>
<accession>A0ACB9P351</accession>
<comment type="caution">
    <text evidence="1">The sequence shown here is derived from an EMBL/GenBank/DDBJ whole genome shotgun (WGS) entry which is preliminary data.</text>
</comment>
<dbReference type="EMBL" id="CM039430">
    <property type="protein sequence ID" value="KAI4343345.1"/>
    <property type="molecule type" value="Genomic_DNA"/>
</dbReference>
<gene>
    <name evidence="1" type="ORF">L6164_010706</name>
</gene>
<evidence type="ECO:0000313" key="1">
    <source>
        <dbReference type="EMBL" id="KAI4343345.1"/>
    </source>
</evidence>
<organism evidence="1 2">
    <name type="scientific">Bauhinia variegata</name>
    <name type="common">Purple orchid tree</name>
    <name type="synonym">Phanera variegata</name>
    <dbReference type="NCBI Taxonomy" id="167791"/>
    <lineage>
        <taxon>Eukaryota</taxon>
        <taxon>Viridiplantae</taxon>
        <taxon>Streptophyta</taxon>
        <taxon>Embryophyta</taxon>
        <taxon>Tracheophyta</taxon>
        <taxon>Spermatophyta</taxon>
        <taxon>Magnoliopsida</taxon>
        <taxon>eudicotyledons</taxon>
        <taxon>Gunneridae</taxon>
        <taxon>Pentapetalae</taxon>
        <taxon>rosids</taxon>
        <taxon>fabids</taxon>
        <taxon>Fabales</taxon>
        <taxon>Fabaceae</taxon>
        <taxon>Cercidoideae</taxon>
        <taxon>Cercideae</taxon>
        <taxon>Bauhiniinae</taxon>
        <taxon>Bauhinia</taxon>
    </lineage>
</organism>